<organism evidence="9 10">
    <name type="scientific">Acinetobacter larvae</name>
    <dbReference type="NCBI Taxonomy" id="1789224"/>
    <lineage>
        <taxon>Bacteria</taxon>
        <taxon>Pseudomonadati</taxon>
        <taxon>Pseudomonadota</taxon>
        <taxon>Gammaproteobacteria</taxon>
        <taxon>Moraxellales</taxon>
        <taxon>Moraxellaceae</taxon>
        <taxon>Acinetobacter</taxon>
    </lineage>
</organism>
<dbReference type="Proteomes" id="UP000093391">
    <property type="component" value="Chromosome"/>
</dbReference>
<evidence type="ECO:0000256" key="8">
    <source>
        <dbReference type="SAM" id="Phobius"/>
    </source>
</evidence>
<dbReference type="RefSeq" id="WP_067557945.1">
    <property type="nucleotide sequence ID" value="NZ_CP016895.1"/>
</dbReference>
<evidence type="ECO:0000256" key="2">
    <source>
        <dbReference type="ARBA" id="ARBA00005658"/>
    </source>
</evidence>
<evidence type="ECO:0000256" key="3">
    <source>
        <dbReference type="ARBA" id="ARBA00022448"/>
    </source>
</evidence>
<evidence type="ECO:0000256" key="1">
    <source>
        <dbReference type="ARBA" id="ARBA00004651"/>
    </source>
</evidence>
<dbReference type="PANTHER" id="PTHR30047:SF7">
    <property type="entry name" value="HIGH-AFFINITY CHOLINE TRANSPORT PROTEIN"/>
    <property type="match status" value="1"/>
</dbReference>
<dbReference type="KEGG" id="ala:BFG52_14825"/>
<accession>A0A1B2M2S1</accession>
<name>A0A1B2M2S1_9GAMM</name>
<dbReference type="InterPro" id="IPR018093">
    <property type="entry name" value="BCCT_CS"/>
</dbReference>
<dbReference type="InterPro" id="IPR000060">
    <property type="entry name" value="BCCT_transptr"/>
</dbReference>
<evidence type="ECO:0000313" key="9">
    <source>
        <dbReference type="EMBL" id="AOA59496.1"/>
    </source>
</evidence>
<dbReference type="GO" id="GO:0022857">
    <property type="term" value="F:transmembrane transporter activity"/>
    <property type="evidence" value="ECO:0007669"/>
    <property type="project" value="InterPro"/>
</dbReference>
<dbReference type="OrthoDB" id="9775735at2"/>
<reference evidence="9 10" key="1">
    <citation type="submission" date="2016-08" db="EMBL/GenBank/DDBJ databases">
        <authorList>
            <person name="Seilhamer J.J."/>
        </authorList>
    </citation>
    <scope>NUCLEOTIDE SEQUENCE [LARGE SCALE GENOMIC DNA]</scope>
    <source>
        <strain evidence="9 10">BRTC-1</strain>
    </source>
</reference>
<feature type="transmembrane region" description="Helical" evidence="8">
    <location>
        <begin position="233"/>
        <end position="252"/>
    </location>
</feature>
<evidence type="ECO:0000256" key="7">
    <source>
        <dbReference type="ARBA" id="ARBA00023136"/>
    </source>
</evidence>
<sequence length="662" mass="74715">MPSNKRQWFDNVKPNVFLSTVAIIAVFLALILIDPQGFEKIATALNHWIINSFSWFYVLAVAIFLILLVFLAFSDTGKIKLGPDHSTPEYSNGSWFAMLFTAGMGIGLMFFGVAEPVMHYLSPPEGEGETIAAAQQAMRITFFHWGLHAWAIYALVGLALAYFAFRHNLPLKIRSAFYPLIGKKIYGRWGDSVDTFATIGTVFGVATTLGFGVTQINSGLNYLFGWEQSVVTQLVLILIVTALASMSVAFGLDKGIKRLSEINLILAVILLVFVFLASSSLYILQTSIQNVGQYVSNLFDMTFNLYAYHPNGWIGGWTIMYWAWWISWSPFVGMFIARVSRGRTIREFIIGVLLIPTGFTLIWMGVMGNAALFSILEQGNSELIRAVQQDSSFALFEFLTHLPFSMISSVLATVLVALFFVTSADSGALVIDYLTAHDENSPLWQRLFWTILIAVLAIMLLMVGGLSALQSATIMSALPFTFILLMICWSLLKALRIDVTKMRALQVARITPRAVQNPRSWQQRLGLIMHYPHGAEEVQQFIENAVRKAFESIQREFERRDLQVKISEVENGLQLRVNHLDEINFIYQVVQRETVAPSFMLNDAADQQQQFYMAEVFLREGGQNYDVIDWTQEDLLQDIIDQYERHLHFLSIVRQQEQGGST</sequence>
<feature type="transmembrane region" description="Helical" evidence="8">
    <location>
        <begin position="264"/>
        <end position="284"/>
    </location>
</feature>
<dbReference type="AlphaFoldDB" id="A0A1B2M2S1"/>
<dbReference type="GO" id="GO:0005886">
    <property type="term" value="C:plasma membrane"/>
    <property type="evidence" value="ECO:0007669"/>
    <property type="project" value="UniProtKB-SubCell"/>
</dbReference>
<dbReference type="NCBIfam" id="NF007399">
    <property type="entry name" value="PRK09928.1"/>
    <property type="match status" value="1"/>
</dbReference>
<feature type="transmembrane region" description="Helical" evidence="8">
    <location>
        <begin position="314"/>
        <end position="336"/>
    </location>
</feature>
<protein>
    <submittedName>
        <fullName evidence="9">Choline transporter</fullName>
    </submittedName>
</protein>
<dbReference type="NCBIfam" id="TIGR00842">
    <property type="entry name" value="bcct"/>
    <property type="match status" value="1"/>
</dbReference>
<evidence type="ECO:0000256" key="5">
    <source>
        <dbReference type="ARBA" id="ARBA00022692"/>
    </source>
</evidence>
<keyword evidence="6 8" id="KW-1133">Transmembrane helix</keyword>
<dbReference type="PANTHER" id="PTHR30047">
    <property type="entry name" value="HIGH-AFFINITY CHOLINE TRANSPORT PROTEIN-RELATED"/>
    <property type="match status" value="1"/>
</dbReference>
<feature type="transmembrane region" description="Helical" evidence="8">
    <location>
        <begin position="12"/>
        <end position="33"/>
    </location>
</feature>
<dbReference type="STRING" id="1789224.BFG52_14825"/>
<keyword evidence="5 8" id="KW-0812">Transmembrane</keyword>
<keyword evidence="4" id="KW-1003">Cell membrane</keyword>
<feature type="transmembrane region" description="Helical" evidence="8">
    <location>
        <begin position="94"/>
        <end position="114"/>
    </location>
</feature>
<keyword evidence="10" id="KW-1185">Reference proteome</keyword>
<evidence type="ECO:0000256" key="6">
    <source>
        <dbReference type="ARBA" id="ARBA00022989"/>
    </source>
</evidence>
<evidence type="ECO:0000313" key="10">
    <source>
        <dbReference type="Proteomes" id="UP000093391"/>
    </source>
</evidence>
<evidence type="ECO:0000256" key="4">
    <source>
        <dbReference type="ARBA" id="ARBA00022475"/>
    </source>
</evidence>
<dbReference type="PROSITE" id="PS01303">
    <property type="entry name" value="BCCT"/>
    <property type="match status" value="1"/>
</dbReference>
<feature type="transmembrane region" description="Helical" evidence="8">
    <location>
        <begin position="447"/>
        <end position="466"/>
    </location>
</feature>
<feature type="transmembrane region" description="Helical" evidence="8">
    <location>
        <begin position="348"/>
        <end position="366"/>
    </location>
</feature>
<feature type="transmembrane region" description="Helical" evidence="8">
    <location>
        <begin position="472"/>
        <end position="492"/>
    </location>
</feature>
<feature type="transmembrane region" description="Helical" evidence="8">
    <location>
        <begin position="147"/>
        <end position="165"/>
    </location>
</feature>
<keyword evidence="7 8" id="KW-0472">Membrane</keyword>
<dbReference type="EMBL" id="CP016895">
    <property type="protein sequence ID" value="AOA59496.1"/>
    <property type="molecule type" value="Genomic_DNA"/>
</dbReference>
<feature type="transmembrane region" description="Helical" evidence="8">
    <location>
        <begin position="193"/>
        <end position="213"/>
    </location>
</feature>
<feature type="transmembrane region" description="Helical" evidence="8">
    <location>
        <begin position="53"/>
        <end position="73"/>
    </location>
</feature>
<comment type="similarity">
    <text evidence="2">Belongs to the BCCT transporter (TC 2.A.15) family.</text>
</comment>
<keyword evidence="3" id="KW-0813">Transport</keyword>
<feature type="transmembrane region" description="Helical" evidence="8">
    <location>
        <begin position="406"/>
        <end position="435"/>
    </location>
</feature>
<dbReference type="Pfam" id="PF02028">
    <property type="entry name" value="BCCT"/>
    <property type="match status" value="1"/>
</dbReference>
<proteinExistence type="inferred from homology"/>
<gene>
    <name evidence="9" type="ORF">BFG52_14825</name>
</gene>
<comment type="subcellular location">
    <subcellularLocation>
        <location evidence="1">Cell membrane</location>
        <topology evidence="1">Multi-pass membrane protein</topology>
    </subcellularLocation>
</comment>